<evidence type="ECO:0000256" key="1">
    <source>
        <dbReference type="ARBA" id="ARBA00000900"/>
    </source>
</evidence>
<evidence type="ECO:0000256" key="3">
    <source>
        <dbReference type="ARBA" id="ARBA00004906"/>
    </source>
</evidence>
<dbReference type="Pfam" id="PF23230">
    <property type="entry name" value="zf-C2H2_13"/>
    <property type="match status" value="1"/>
</dbReference>
<feature type="region of interest" description="Disordered" evidence="13">
    <location>
        <begin position="572"/>
        <end position="605"/>
    </location>
</feature>
<feature type="region of interest" description="Disordered" evidence="13">
    <location>
        <begin position="296"/>
        <end position="324"/>
    </location>
</feature>
<keyword evidence="7" id="KW-0808">Transferase</keyword>
<proteinExistence type="inferred from homology"/>
<keyword evidence="5" id="KW-0963">Cytoplasm</keyword>
<dbReference type="GO" id="GO:0005737">
    <property type="term" value="C:cytoplasm"/>
    <property type="evidence" value="ECO:0007669"/>
    <property type="project" value="UniProtKB-SubCell"/>
</dbReference>
<evidence type="ECO:0000256" key="11">
    <source>
        <dbReference type="ARBA" id="ARBA00035113"/>
    </source>
</evidence>
<dbReference type="EMBL" id="JARQWQ010000051">
    <property type="protein sequence ID" value="KAK2557094.1"/>
    <property type="molecule type" value="Genomic_DNA"/>
</dbReference>
<keyword evidence="16" id="KW-1185">Reference proteome</keyword>
<feature type="compositionally biased region" description="Polar residues" evidence="13">
    <location>
        <begin position="425"/>
        <end position="436"/>
    </location>
</feature>
<dbReference type="EC" id="2.3.2.27" evidence="4"/>
<dbReference type="PANTHER" id="PTHR22938">
    <property type="entry name" value="ZINC FINGER PROTEIN 598"/>
    <property type="match status" value="1"/>
</dbReference>
<name>A0AAD9Q9I5_ACRCE</name>
<keyword evidence="6" id="KW-0597">Phosphoprotein</keyword>
<dbReference type="GO" id="GO:0016567">
    <property type="term" value="P:protein ubiquitination"/>
    <property type="evidence" value="ECO:0007669"/>
    <property type="project" value="TreeGrafter"/>
</dbReference>
<evidence type="ECO:0000256" key="2">
    <source>
        <dbReference type="ARBA" id="ARBA00004496"/>
    </source>
</evidence>
<dbReference type="InterPro" id="IPR041888">
    <property type="entry name" value="RING-HC_ZNF598/HEL2"/>
</dbReference>
<dbReference type="AlphaFoldDB" id="A0AAD9Q9I5"/>
<evidence type="ECO:0000256" key="9">
    <source>
        <dbReference type="ARBA" id="ARBA00022771"/>
    </source>
</evidence>
<evidence type="ECO:0000256" key="8">
    <source>
        <dbReference type="ARBA" id="ARBA00022723"/>
    </source>
</evidence>
<dbReference type="GO" id="GO:0072344">
    <property type="term" value="P:rescue of stalled ribosome"/>
    <property type="evidence" value="ECO:0007669"/>
    <property type="project" value="InterPro"/>
</dbReference>
<dbReference type="PROSITE" id="PS00028">
    <property type="entry name" value="ZINC_FINGER_C2H2_1"/>
    <property type="match status" value="1"/>
</dbReference>
<comment type="pathway">
    <text evidence="3">Protein modification; protein ubiquitination.</text>
</comment>
<dbReference type="SMART" id="SM00355">
    <property type="entry name" value="ZnF_C2H2"/>
    <property type="match status" value="4"/>
</dbReference>
<evidence type="ECO:0000313" key="16">
    <source>
        <dbReference type="Proteomes" id="UP001249851"/>
    </source>
</evidence>
<comment type="caution">
    <text evidence="15">The sequence shown here is derived from an EMBL/GenBank/DDBJ whole genome shotgun (WGS) entry which is preliminary data.</text>
</comment>
<evidence type="ECO:0000256" key="4">
    <source>
        <dbReference type="ARBA" id="ARBA00012483"/>
    </source>
</evidence>
<keyword evidence="10" id="KW-0862">Zinc</keyword>
<protein>
    <recommendedName>
        <fullName evidence="4">RING-type E3 ubiquitin transferase</fullName>
        <ecNumber evidence="4">2.3.2.27</ecNumber>
    </recommendedName>
</protein>
<dbReference type="Proteomes" id="UP001249851">
    <property type="component" value="Unassembled WGS sequence"/>
</dbReference>
<organism evidence="15 16">
    <name type="scientific">Acropora cervicornis</name>
    <name type="common">Staghorn coral</name>
    <dbReference type="NCBI Taxonomy" id="6130"/>
    <lineage>
        <taxon>Eukaryota</taxon>
        <taxon>Metazoa</taxon>
        <taxon>Cnidaria</taxon>
        <taxon>Anthozoa</taxon>
        <taxon>Hexacorallia</taxon>
        <taxon>Scleractinia</taxon>
        <taxon>Astrocoeniina</taxon>
        <taxon>Acroporidae</taxon>
        <taxon>Acropora</taxon>
    </lineage>
</organism>
<comment type="catalytic activity">
    <reaction evidence="1">
        <text>S-ubiquitinyl-[E2 ubiquitin-conjugating enzyme]-L-cysteine + [acceptor protein]-L-lysine = [E2 ubiquitin-conjugating enzyme]-L-cysteine + N(6)-ubiquitinyl-[acceptor protein]-L-lysine.</text>
        <dbReference type="EC" id="2.3.2.27"/>
    </reaction>
</comment>
<keyword evidence="9 12" id="KW-0863">Zinc-finger</keyword>
<feature type="region of interest" description="Disordered" evidence="13">
    <location>
        <begin position="339"/>
        <end position="359"/>
    </location>
</feature>
<dbReference type="PANTHER" id="PTHR22938:SF0">
    <property type="entry name" value="E3 UBIQUITIN-PROTEIN LIGASE ZNF598"/>
    <property type="match status" value="1"/>
</dbReference>
<evidence type="ECO:0000256" key="6">
    <source>
        <dbReference type="ARBA" id="ARBA00022553"/>
    </source>
</evidence>
<dbReference type="Pfam" id="PF25447">
    <property type="entry name" value="RING_ZNF598"/>
    <property type="match status" value="1"/>
</dbReference>
<dbReference type="GO" id="GO:0061630">
    <property type="term" value="F:ubiquitin protein ligase activity"/>
    <property type="evidence" value="ECO:0007669"/>
    <property type="project" value="UniProtKB-EC"/>
</dbReference>
<dbReference type="PROSITE" id="PS50089">
    <property type="entry name" value="ZF_RING_2"/>
    <property type="match status" value="1"/>
</dbReference>
<dbReference type="InterPro" id="IPR001841">
    <property type="entry name" value="Znf_RING"/>
</dbReference>
<reference evidence="15" key="2">
    <citation type="journal article" date="2023" name="Science">
        <title>Genomic signatures of disease resistance in endangered staghorn corals.</title>
        <authorList>
            <person name="Vollmer S.V."/>
            <person name="Selwyn J.D."/>
            <person name="Despard B.A."/>
            <person name="Roesel C.L."/>
        </authorList>
    </citation>
    <scope>NUCLEOTIDE SEQUENCE</scope>
    <source>
        <strain evidence="15">K2</strain>
    </source>
</reference>
<dbReference type="InterPro" id="IPR057634">
    <property type="entry name" value="PAH_ZNF598/HEL2"/>
</dbReference>
<gene>
    <name evidence="15" type="ORF">P5673_020565</name>
</gene>
<feature type="domain" description="RING-type" evidence="14">
    <location>
        <begin position="14"/>
        <end position="54"/>
    </location>
</feature>
<dbReference type="CDD" id="cd16615">
    <property type="entry name" value="RING-HC_ZNF598"/>
    <property type="match status" value="1"/>
</dbReference>
<evidence type="ECO:0000313" key="15">
    <source>
        <dbReference type="EMBL" id="KAK2557094.1"/>
    </source>
</evidence>
<evidence type="ECO:0000256" key="13">
    <source>
        <dbReference type="SAM" id="MobiDB-lite"/>
    </source>
</evidence>
<comment type="similarity">
    <text evidence="11">Belongs to the ZNF598/HEL2 family.</text>
</comment>
<accession>A0AAD9Q9I5</accession>
<reference evidence="15" key="1">
    <citation type="journal article" date="2023" name="G3 (Bethesda)">
        <title>Whole genome assembly and annotation of the endangered Caribbean coral Acropora cervicornis.</title>
        <authorList>
            <person name="Selwyn J.D."/>
            <person name="Vollmer S.V."/>
        </authorList>
    </citation>
    <scope>NUCLEOTIDE SEQUENCE</scope>
    <source>
        <strain evidence="15">K2</strain>
    </source>
</reference>
<feature type="region of interest" description="Disordered" evidence="13">
    <location>
        <begin position="423"/>
        <end position="446"/>
    </location>
</feature>
<evidence type="ECO:0000256" key="10">
    <source>
        <dbReference type="ARBA" id="ARBA00022833"/>
    </source>
</evidence>
<feature type="compositionally biased region" description="Basic and acidic residues" evidence="13">
    <location>
        <begin position="296"/>
        <end position="313"/>
    </location>
</feature>
<sequence length="656" mass="74767">MSSKSSRKDSVCLCVVCCEDIEFYAIGCCNHPVCHKCCIRMRVLGKENYCPVCRADLQQVFLTDEKTSFKRLFERKRSFLGDRRGIFYKHKEIQTNSKKLLQHHCQFCPDRPPERYFDRLRDHMKKEHSKFFCDICVAHLQKFSWEFKVYSRPDLARHRRIGDEDDKSHKGHPRCEFCDERFLDNDELHIHLRKNHFWCHICERDGSQDYYANYPNLREHFRDFHFLCEEGDCIHEKFTTVFRSKVDLQAHRVGKHATSLTKAQARQARQLDVDISFAPHPRFQGNQRSVITAHDYAEAKTSEEKKGKKEKSGNRRGASTQNRNEILAVETAMALSLTDSKDCPQLPSPSTMPQEPKKHKVEESSYAAELPANEMYAVAHFPFLSGSQVVTNKVDPRTNAKPHNNSCQSDNLASFKSVDDFPTLGASTQLPKQMQSMPPPGFEAAASQPPMLAVSQCAKPPPGFETTGGASIKENMAPKDKLAATETEAKLPSNNQERNQILVENIRTLLGHDKVKFDEFKAMSGKFRKGACSAKEYYVNCCDIFGKSFQSVFHELVELLPDKERQRELLSVHQDSKVLSSQEGNKNKAGKSRKKAPPSGVWQKRGTVWSEGMQDSCVSETDFPSLPAASKRACNQPSYRPTKGATVLKQAWIRGK</sequence>
<dbReference type="InterPro" id="IPR013087">
    <property type="entry name" value="Znf_C2H2_type"/>
</dbReference>
<dbReference type="InterPro" id="IPR056437">
    <property type="entry name" value="Znf-C2H2_ZNF598/HEL2"/>
</dbReference>
<evidence type="ECO:0000256" key="7">
    <source>
        <dbReference type="ARBA" id="ARBA00022679"/>
    </source>
</evidence>
<dbReference type="Pfam" id="PF23202">
    <property type="entry name" value="PAH_ZNF598"/>
    <property type="match status" value="1"/>
</dbReference>
<keyword evidence="8" id="KW-0479">Metal-binding</keyword>
<dbReference type="InterPro" id="IPR044288">
    <property type="entry name" value="ZNF598/HEL2"/>
</dbReference>
<evidence type="ECO:0000256" key="12">
    <source>
        <dbReference type="PROSITE-ProRule" id="PRU00175"/>
    </source>
</evidence>
<dbReference type="GO" id="GO:0043022">
    <property type="term" value="F:ribosome binding"/>
    <property type="evidence" value="ECO:0007669"/>
    <property type="project" value="TreeGrafter"/>
</dbReference>
<dbReference type="GO" id="GO:0008270">
    <property type="term" value="F:zinc ion binding"/>
    <property type="evidence" value="ECO:0007669"/>
    <property type="project" value="UniProtKB-KW"/>
</dbReference>
<comment type="subcellular location">
    <subcellularLocation>
        <location evidence="2">Cytoplasm</location>
    </subcellularLocation>
</comment>
<evidence type="ECO:0000259" key="14">
    <source>
        <dbReference type="PROSITE" id="PS50089"/>
    </source>
</evidence>
<evidence type="ECO:0000256" key="5">
    <source>
        <dbReference type="ARBA" id="ARBA00022490"/>
    </source>
</evidence>